<feature type="compositionally biased region" description="Basic and acidic residues" evidence="11">
    <location>
        <begin position="298"/>
        <end position="307"/>
    </location>
</feature>
<keyword evidence="4" id="KW-0862">Zinc</keyword>
<dbReference type="PANTHER" id="PTHR45658:SF134">
    <property type="entry name" value="GATA TYPE ZINC FINGER TRANSCRIPTION FACTOR FAMILY PROTEIN"/>
    <property type="match status" value="1"/>
</dbReference>
<organism evidence="13 14">
    <name type="scientific">Carpinus fangiana</name>
    <dbReference type="NCBI Taxonomy" id="176857"/>
    <lineage>
        <taxon>Eukaryota</taxon>
        <taxon>Viridiplantae</taxon>
        <taxon>Streptophyta</taxon>
        <taxon>Embryophyta</taxon>
        <taxon>Tracheophyta</taxon>
        <taxon>Spermatophyta</taxon>
        <taxon>Magnoliopsida</taxon>
        <taxon>eudicotyledons</taxon>
        <taxon>Gunneridae</taxon>
        <taxon>Pentapetalae</taxon>
        <taxon>rosids</taxon>
        <taxon>fabids</taxon>
        <taxon>Fagales</taxon>
        <taxon>Betulaceae</taxon>
        <taxon>Carpinus</taxon>
    </lineage>
</organism>
<dbReference type="Proteomes" id="UP000327013">
    <property type="component" value="Chromosome 4"/>
</dbReference>
<evidence type="ECO:0000256" key="3">
    <source>
        <dbReference type="ARBA" id="ARBA00022771"/>
    </source>
</evidence>
<evidence type="ECO:0000256" key="7">
    <source>
        <dbReference type="ARBA" id="ARBA00023159"/>
    </source>
</evidence>
<evidence type="ECO:0000313" key="14">
    <source>
        <dbReference type="Proteomes" id="UP000327013"/>
    </source>
</evidence>
<evidence type="ECO:0000256" key="4">
    <source>
        <dbReference type="ARBA" id="ARBA00022833"/>
    </source>
</evidence>
<evidence type="ECO:0000256" key="1">
    <source>
        <dbReference type="ARBA" id="ARBA00005694"/>
    </source>
</evidence>
<dbReference type="GO" id="GO:0008270">
    <property type="term" value="F:zinc ion binding"/>
    <property type="evidence" value="ECO:0007669"/>
    <property type="project" value="UniProtKB-KW"/>
</dbReference>
<dbReference type="InterPro" id="IPR000679">
    <property type="entry name" value="Znf_GATA"/>
</dbReference>
<keyword evidence="8" id="KW-0804">Transcription</keyword>
<dbReference type="CDD" id="cd00202">
    <property type="entry name" value="ZnF_GATA"/>
    <property type="match status" value="1"/>
</dbReference>
<keyword evidence="9" id="KW-0539">Nucleus</keyword>
<dbReference type="EMBL" id="CM017324">
    <property type="protein sequence ID" value="KAE8038835.1"/>
    <property type="molecule type" value="Genomic_DNA"/>
</dbReference>
<dbReference type="PANTHER" id="PTHR45658">
    <property type="entry name" value="GATA TRANSCRIPTION FACTOR"/>
    <property type="match status" value="1"/>
</dbReference>
<evidence type="ECO:0000256" key="5">
    <source>
        <dbReference type="ARBA" id="ARBA00023015"/>
    </source>
</evidence>
<evidence type="ECO:0000313" key="13">
    <source>
        <dbReference type="EMBL" id="KAE8038835.1"/>
    </source>
</evidence>
<keyword evidence="3 10" id="KW-0863">Zinc-finger</keyword>
<gene>
    <name evidence="13" type="ORF">FH972_011306</name>
</gene>
<dbReference type="GO" id="GO:0006355">
    <property type="term" value="P:regulation of DNA-templated transcription"/>
    <property type="evidence" value="ECO:0007669"/>
    <property type="project" value="InterPro"/>
</dbReference>
<dbReference type="GO" id="GO:0030154">
    <property type="term" value="P:cell differentiation"/>
    <property type="evidence" value="ECO:0007669"/>
    <property type="project" value="TreeGrafter"/>
</dbReference>
<dbReference type="OrthoDB" id="2162994at2759"/>
<evidence type="ECO:0000256" key="8">
    <source>
        <dbReference type="ARBA" id="ARBA00023163"/>
    </source>
</evidence>
<dbReference type="GO" id="GO:0043565">
    <property type="term" value="F:sequence-specific DNA binding"/>
    <property type="evidence" value="ECO:0007669"/>
    <property type="project" value="InterPro"/>
</dbReference>
<evidence type="ECO:0000256" key="6">
    <source>
        <dbReference type="ARBA" id="ARBA00023125"/>
    </source>
</evidence>
<dbReference type="PROSITE" id="PS50114">
    <property type="entry name" value="GATA_ZN_FINGER_2"/>
    <property type="match status" value="1"/>
</dbReference>
<feature type="region of interest" description="Disordered" evidence="11">
    <location>
        <begin position="74"/>
        <end position="93"/>
    </location>
</feature>
<dbReference type="InterPro" id="IPR051140">
    <property type="entry name" value="GATA_TF"/>
</dbReference>
<keyword evidence="14" id="KW-1185">Reference proteome</keyword>
<comment type="similarity">
    <text evidence="1">Belongs to the type IV zinc-finger family. Class A subfamily.</text>
</comment>
<feature type="region of interest" description="Disordered" evidence="11">
    <location>
        <begin position="298"/>
        <end position="321"/>
    </location>
</feature>
<evidence type="ECO:0000256" key="2">
    <source>
        <dbReference type="ARBA" id="ARBA00022723"/>
    </source>
</evidence>
<evidence type="ECO:0000256" key="11">
    <source>
        <dbReference type="SAM" id="MobiDB-lite"/>
    </source>
</evidence>
<evidence type="ECO:0000259" key="12">
    <source>
        <dbReference type="PROSITE" id="PS50114"/>
    </source>
</evidence>
<protein>
    <recommendedName>
        <fullName evidence="12">GATA-type domain-containing protein</fullName>
    </recommendedName>
</protein>
<keyword evidence="6" id="KW-0238">DNA-binding</keyword>
<keyword evidence="5" id="KW-0805">Transcription regulation</keyword>
<dbReference type="GO" id="GO:0005634">
    <property type="term" value="C:nucleus"/>
    <property type="evidence" value="ECO:0007669"/>
    <property type="project" value="TreeGrafter"/>
</dbReference>
<dbReference type="SMART" id="SM00401">
    <property type="entry name" value="ZnF_GATA"/>
    <property type="match status" value="1"/>
</dbReference>
<dbReference type="Gene3D" id="3.30.50.10">
    <property type="entry name" value="Erythroid Transcription Factor GATA-1, subunit A"/>
    <property type="match status" value="1"/>
</dbReference>
<dbReference type="AlphaFoldDB" id="A0A660KU02"/>
<dbReference type="SUPFAM" id="SSF57716">
    <property type="entry name" value="Glucocorticoid receptor-like (DNA-binding domain)"/>
    <property type="match status" value="1"/>
</dbReference>
<name>A0A660KU02_9ROSI</name>
<feature type="compositionally biased region" description="Low complexity" evidence="11">
    <location>
        <begin position="308"/>
        <end position="321"/>
    </location>
</feature>
<dbReference type="InterPro" id="IPR013088">
    <property type="entry name" value="Znf_NHR/GATA"/>
</dbReference>
<reference evidence="13 14" key="1">
    <citation type="submission" date="2019-06" db="EMBL/GenBank/DDBJ databases">
        <title>A chromosomal-level reference genome of Carpinus fangiana (Coryloideae, Betulaceae).</title>
        <authorList>
            <person name="Yang X."/>
            <person name="Wang Z."/>
            <person name="Zhang L."/>
            <person name="Hao G."/>
            <person name="Liu J."/>
            <person name="Yang Y."/>
        </authorList>
    </citation>
    <scope>NUCLEOTIDE SEQUENCE [LARGE SCALE GENOMIC DNA]</scope>
    <source>
        <strain evidence="13">Cfa_2016G</strain>
        <tissue evidence="13">Leaf</tissue>
    </source>
</reference>
<proteinExistence type="inferred from homology"/>
<keyword evidence="7" id="KW-0010">Activator</keyword>
<accession>A0A660KU02</accession>
<dbReference type="PROSITE" id="PS00344">
    <property type="entry name" value="GATA_ZN_FINGER_1"/>
    <property type="match status" value="1"/>
</dbReference>
<sequence length="321" mass="34993">MNGSSLLIENVNGGSEDYFGDCYKFFDFPLEDIEGNVGGEDWIAKLQLLEPPSLDVLTSLSSGVFGNICNDATKVPENPPAQYDETSPKKELPSTAEAISSRRIPLHKGSDGKGLRLFQTSSPVSVLESSSSNSVENPTTFDTKIIIPVKRARSKRNRPSPYVDRQFITPFISSAPKIPHPWDAFESGSETDLTERVSNPLKRKLRKKKNLSVLSGAAEMNNDSWPEPSAGRKCKHCAVTETPQWREGPAGPKTLCNACGVRYRSGRLFPEYRPAASPTFVASLHSNCHKKVIEMRSKASVGEERASGMESSSSSPGVSNG</sequence>
<evidence type="ECO:0000256" key="10">
    <source>
        <dbReference type="PROSITE-ProRule" id="PRU00094"/>
    </source>
</evidence>
<evidence type="ECO:0000256" key="9">
    <source>
        <dbReference type="ARBA" id="ARBA00023242"/>
    </source>
</evidence>
<feature type="domain" description="GATA-type" evidence="12">
    <location>
        <begin position="228"/>
        <end position="264"/>
    </location>
</feature>
<keyword evidence="2" id="KW-0479">Metal-binding</keyword>
<dbReference type="FunFam" id="3.30.50.10:FF:000018">
    <property type="entry name" value="GATA transcription factor"/>
    <property type="match status" value="1"/>
</dbReference>
<dbReference type="Pfam" id="PF00320">
    <property type="entry name" value="GATA"/>
    <property type="match status" value="1"/>
</dbReference>